<evidence type="ECO:0000313" key="4">
    <source>
        <dbReference type="EMBL" id="KAK5173989.1"/>
    </source>
</evidence>
<evidence type="ECO:0000256" key="2">
    <source>
        <dbReference type="ARBA" id="ARBA00022857"/>
    </source>
</evidence>
<comment type="similarity">
    <text evidence="1">Belongs to the short-chain dehydrogenases/reductases (SDR) family.</text>
</comment>
<dbReference type="PROSITE" id="PS00061">
    <property type="entry name" value="ADH_SHORT"/>
    <property type="match status" value="1"/>
</dbReference>
<gene>
    <name evidence="4" type="ORF">LTR77_001068</name>
</gene>
<dbReference type="InterPro" id="IPR036291">
    <property type="entry name" value="NAD(P)-bd_dom_sf"/>
</dbReference>
<proteinExistence type="inferred from homology"/>
<sequence>MDLKGKTAIVTGSSKPTGTLQHGTRSYLVQWLTALTTGIGAAVAFALAEQGANIVVHYSNSADSAQAVVKQIKDLGAQAVAIKADASSNDFGKTLVEGALDAFNTQTIDIVVNNAGTAAVHPSIAEVDADSWDTVYHVNVRAPFLLIQAAVPHMKEGGRIINIGSIVARSGNKMLTVYASSKAAVTSMSVSLAEELGPKGITVNVVAPGPISTEMSMKGSPIYDKLMNNAHIKREGSAEEVASAVAWLASSKAGYVTGQLIGVDGGISFP</sequence>
<dbReference type="PANTHER" id="PTHR43639:SF1">
    <property type="entry name" value="SHORT-CHAIN DEHYDROGENASE_REDUCTASE FAMILY PROTEIN"/>
    <property type="match status" value="1"/>
</dbReference>
<keyword evidence="5" id="KW-1185">Reference proteome</keyword>
<dbReference type="GeneID" id="89922416"/>
<dbReference type="Gene3D" id="3.40.50.720">
    <property type="entry name" value="NAD(P)-binding Rossmann-like Domain"/>
    <property type="match status" value="1"/>
</dbReference>
<organism evidence="4 5">
    <name type="scientific">Saxophila tyrrhenica</name>
    <dbReference type="NCBI Taxonomy" id="1690608"/>
    <lineage>
        <taxon>Eukaryota</taxon>
        <taxon>Fungi</taxon>
        <taxon>Dikarya</taxon>
        <taxon>Ascomycota</taxon>
        <taxon>Pezizomycotina</taxon>
        <taxon>Dothideomycetes</taxon>
        <taxon>Dothideomycetidae</taxon>
        <taxon>Mycosphaerellales</taxon>
        <taxon>Extremaceae</taxon>
        <taxon>Saxophila</taxon>
    </lineage>
</organism>
<reference evidence="4 5" key="1">
    <citation type="submission" date="2023-08" db="EMBL/GenBank/DDBJ databases">
        <title>Black Yeasts Isolated from many extreme environments.</title>
        <authorList>
            <person name="Coleine C."/>
            <person name="Stajich J.E."/>
            <person name="Selbmann L."/>
        </authorList>
    </citation>
    <scope>NUCLEOTIDE SEQUENCE [LARGE SCALE GENOMIC DNA]</scope>
    <source>
        <strain evidence="4 5">CCFEE 5935</strain>
    </source>
</reference>
<dbReference type="SUPFAM" id="SSF51735">
    <property type="entry name" value="NAD(P)-binding Rossmann-fold domains"/>
    <property type="match status" value="1"/>
</dbReference>
<evidence type="ECO:0000313" key="5">
    <source>
        <dbReference type="Proteomes" id="UP001337655"/>
    </source>
</evidence>
<accession>A0AAV9PNZ6</accession>
<keyword evidence="3" id="KW-0560">Oxidoreductase</keyword>
<dbReference type="Proteomes" id="UP001337655">
    <property type="component" value="Unassembled WGS sequence"/>
</dbReference>
<dbReference type="GO" id="GO:0016491">
    <property type="term" value="F:oxidoreductase activity"/>
    <property type="evidence" value="ECO:0007669"/>
    <property type="project" value="UniProtKB-KW"/>
</dbReference>
<dbReference type="RefSeq" id="XP_064662658.1">
    <property type="nucleotide sequence ID" value="XM_064798331.1"/>
</dbReference>
<dbReference type="Pfam" id="PF13561">
    <property type="entry name" value="adh_short_C2"/>
    <property type="match status" value="1"/>
</dbReference>
<dbReference type="PRINTS" id="PR00080">
    <property type="entry name" value="SDRFAMILY"/>
</dbReference>
<dbReference type="InterPro" id="IPR002347">
    <property type="entry name" value="SDR_fam"/>
</dbReference>
<dbReference type="InterPro" id="IPR020904">
    <property type="entry name" value="Sc_DH/Rdtase_CS"/>
</dbReference>
<protein>
    <submittedName>
        <fullName evidence="4">Uncharacterized protein</fullName>
    </submittedName>
</protein>
<dbReference type="FunFam" id="3.40.50.720:FF:000173">
    <property type="entry name" value="3-oxoacyl-[acyl-carrier protein] reductase"/>
    <property type="match status" value="1"/>
</dbReference>
<name>A0AAV9PNZ6_9PEZI</name>
<dbReference type="AlphaFoldDB" id="A0AAV9PNZ6"/>
<dbReference type="PRINTS" id="PR00081">
    <property type="entry name" value="GDHRDH"/>
</dbReference>
<dbReference type="EMBL" id="JAVRRT010000002">
    <property type="protein sequence ID" value="KAK5173989.1"/>
    <property type="molecule type" value="Genomic_DNA"/>
</dbReference>
<dbReference type="PANTHER" id="PTHR43639">
    <property type="entry name" value="OXIDOREDUCTASE, SHORT-CHAIN DEHYDROGENASE/REDUCTASE FAMILY (AFU_ORTHOLOGUE AFUA_5G02870)"/>
    <property type="match status" value="1"/>
</dbReference>
<evidence type="ECO:0000256" key="1">
    <source>
        <dbReference type="ARBA" id="ARBA00006484"/>
    </source>
</evidence>
<evidence type="ECO:0000256" key="3">
    <source>
        <dbReference type="ARBA" id="ARBA00023002"/>
    </source>
</evidence>
<comment type="caution">
    <text evidence="4">The sequence shown here is derived from an EMBL/GenBank/DDBJ whole genome shotgun (WGS) entry which is preliminary data.</text>
</comment>
<keyword evidence="2" id="KW-0521">NADP</keyword>